<dbReference type="GeneTree" id="ENSGT00940000158953"/>
<reference evidence="12" key="2">
    <citation type="submission" date="2025-08" db="UniProtKB">
        <authorList>
            <consortium name="Ensembl"/>
        </authorList>
    </citation>
    <scope>IDENTIFICATION</scope>
</reference>
<dbReference type="PROSITE" id="PS50172">
    <property type="entry name" value="BRCT"/>
    <property type="match status" value="1"/>
</dbReference>
<dbReference type="SUPFAM" id="SSF48403">
    <property type="entry name" value="Ankyrin repeat"/>
    <property type="match status" value="1"/>
</dbReference>
<reference evidence="12" key="1">
    <citation type="submission" date="2019-06" db="EMBL/GenBank/DDBJ databases">
        <authorList>
            <consortium name="Wellcome Sanger Institute Data Sharing"/>
        </authorList>
    </citation>
    <scope>NUCLEOTIDE SEQUENCE [LARGE SCALE GENOMIC DNA]</scope>
</reference>
<feature type="domain" description="BRCT" evidence="11">
    <location>
        <begin position="6"/>
        <end position="90"/>
    </location>
</feature>
<keyword evidence="4" id="KW-0677">Repeat</keyword>
<reference evidence="12" key="3">
    <citation type="submission" date="2025-09" db="UniProtKB">
        <authorList>
            <consortium name="Ensembl"/>
        </authorList>
    </citation>
    <scope>IDENTIFICATION</scope>
</reference>
<dbReference type="CDD" id="cd17738">
    <property type="entry name" value="BRCT_TopBP1_rpt7"/>
    <property type="match status" value="1"/>
</dbReference>
<dbReference type="InterPro" id="IPR057595">
    <property type="entry name" value="TopB1_SLF1_BRCT"/>
</dbReference>
<evidence type="ECO:0000256" key="8">
    <source>
        <dbReference type="ARBA" id="ARBA00023242"/>
    </source>
</evidence>
<evidence type="ECO:0000256" key="10">
    <source>
        <dbReference type="SAM" id="MobiDB-lite"/>
    </source>
</evidence>
<dbReference type="PROSITE" id="PS50297">
    <property type="entry name" value="ANK_REP_REGION"/>
    <property type="match status" value="2"/>
</dbReference>
<dbReference type="GO" id="GO:0006281">
    <property type="term" value="P:DNA repair"/>
    <property type="evidence" value="ECO:0007669"/>
    <property type="project" value="UniProtKB-KW"/>
</dbReference>
<evidence type="ECO:0000256" key="9">
    <source>
        <dbReference type="PROSITE-ProRule" id="PRU00023"/>
    </source>
</evidence>
<evidence type="ECO:0000256" key="2">
    <source>
        <dbReference type="ARBA" id="ARBA00004300"/>
    </source>
</evidence>
<keyword evidence="9" id="KW-0040">ANK repeat</keyword>
<dbReference type="SUPFAM" id="SSF52113">
    <property type="entry name" value="BRCT domain"/>
    <property type="match status" value="1"/>
</dbReference>
<dbReference type="SMART" id="SM00292">
    <property type="entry name" value="BRCT"/>
    <property type="match status" value="1"/>
</dbReference>
<dbReference type="Gene3D" id="3.40.50.10190">
    <property type="entry name" value="BRCT domain"/>
    <property type="match status" value="2"/>
</dbReference>
<dbReference type="GO" id="GO:1990166">
    <property type="term" value="P:protein localization to site of double-strand break"/>
    <property type="evidence" value="ECO:0007669"/>
    <property type="project" value="TreeGrafter"/>
</dbReference>
<dbReference type="Gene3D" id="1.25.40.20">
    <property type="entry name" value="Ankyrin repeat-containing domain"/>
    <property type="match status" value="1"/>
</dbReference>
<dbReference type="SMART" id="SM00248">
    <property type="entry name" value="ANK"/>
    <property type="match status" value="3"/>
</dbReference>
<feature type="repeat" description="ANK" evidence="9">
    <location>
        <begin position="627"/>
        <end position="660"/>
    </location>
</feature>
<comment type="subcellular location">
    <subcellularLocation>
        <location evidence="2">Cytoplasm</location>
        <location evidence="2">Cytoskeleton</location>
        <location evidence="2">Microtubule organizing center</location>
        <location evidence="2">Centrosome</location>
    </subcellularLocation>
    <subcellularLocation>
        <location evidence="1">Nucleus</location>
    </subcellularLocation>
</comment>
<evidence type="ECO:0000256" key="1">
    <source>
        <dbReference type="ARBA" id="ARBA00004123"/>
    </source>
</evidence>
<dbReference type="FunFam" id="3.40.50.10190:FF:000018">
    <property type="entry name" value="DNA topoisomerase 2-binding protein 1"/>
    <property type="match status" value="1"/>
</dbReference>
<dbReference type="PANTHER" id="PTHR46677">
    <property type="entry name" value="SMC5-SMC6 COMPLEX LOCALIZATION FACTOR PROTEIN 1"/>
    <property type="match status" value="1"/>
</dbReference>
<dbReference type="InParanoid" id="A0A667YU16"/>
<dbReference type="RefSeq" id="XP_029917012.1">
    <property type="nucleotide sequence ID" value="XM_030061152.1"/>
</dbReference>
<evidence type="ECO:0000259" key="11">
    <source>
        <dbReference type="PROSITE" id="PS50172"/>
    </source>
</evidence>
<dbReference type="AlphaFoldDB" id="A0A667YU16"/>
<dbReference type="GO" id="GO:0005813">
    <property type="term" value="C:centrosome"/>
    <property type="evidence" value="ECO:0007669"/>
    <property type="project" value="UniProtKB-SubCell"/>
</dbReference>
<dbReference type="Ensembl" id="ENSMMDT00005025081.1">
    <property type="protein sequence ID" value="ENSMMDP00005024556.1"/>
    <property type="gene ID" value="ENSMMDG00005011812.1"/>
</dbReference>
<dbReference type="InterPro" id="IPR036420">
    <property type="entry name" value="BRCT_dom_sf"/>
</dbReference>
<keyword evidence="5" id="KW-0227">DNA damage</keyword>
<evidence type="ECO:0000256" key="3">
    <source>
        <dbReference type="ARBA" id="ARBA00022490"/>
    </source>
</evidence>
<feature type="repeat" description="ANK" evidence="9">
    <location>
        <begin position="661"/>
        <end position="693"/>
    </location>
</feature>
<feature type="region of interest" description="Disordered" evidence="10">
    <location>
        <begin position="581"/>
        <end position="620"/>
    </location>
</feature>
<dbReference type="InterPro" id="IPR001357">
    <property type="entry name" value="BRCT_dom"/>
</dbReference>
<evidence type="ECO:0000313" key="13">
    <source>
        <dbReference type="Proteomes" id="UP000472263"/>
    </source>
</evidence>
<dbReference type="RefSeq" id="XP_029917013.1">
    <property type="nucleotide sequence ID" value="XM_030061153.1"/>
</dbReference>
<dbReference type="InterPro" id="IPR036770">
    <property type="entry name" value="Ankyrin_rpt-contain_sf"/>
</dbReference>
<dbReference type="FunCoup" id="A0A667YU16">
    <property type="interactions" value="500"/>
</dbReference>
<keyword evidence="3" id="KW-0963">Cytoplasm</keyword>
<evidence type="ECO:0000313" key="12">
    <source>
        <dbReference type="Ensembl" id="ENSMMDP00005024556.1"/>
    </source>
</evidence>
<keyword evidence="7" id="KW-0206">Cytoskeleton</keyword>
<evidence type="ECO:0000256" key="7">
    <source>
        <dbReference type="ARBA" id="ARBA00023212"/>
    </source>
</evidence>
<protein>
    <submittedName>
        <fullName evidence="12">SMC5-SMC6 complex localization factor 1</fullName>
    </submittedName>
</protein>
<evidence type="ECO:0000256" key="5">
    <source>
        <dbReference type="ARBA" id="ARBA00022763"/>
    </source>
</evidence>
<feature type="compositionally biased region" description="Basic and acidic residues" evidence="10">
    <location>
        <begin position="582"/>
        <end position="591"/>
    </location>
</feature>
<feature type="repeat" description="ANK" evidence="9">
    <location>
        <begin position="695"/>
        <end position="727"/>
    </location>
</feature>
<dbReference type="InterPro" id="IPR042479">
    <property type="entry name" value="Slf1"/>
</dbReference>
<dbReference type="GO" id="GO:0005634">
    <property type="term" value="C:nucleus"/>
    <property type="evidence" value="ECO:0007669"/>
    <property type="project" value="UniProtKB-SubCell"/>
</dbReference>
<keyword evidence="8" id="KW-0539">Nucleus</keyword>
<proteinExistence type="predicted"/>
<dbReference type="Proteomes" id="UP000472263">
    <property type="component" value="Chromosome 9"/>
</dbReference>
<dbReference type="InterPro" id="IPR002110">
    <property type="entry name" value="Ankyrin_rpt"/>
</dbReference>
<evidence type="ECO:0000256" key="6">
    <source>
        <dbReference type="ARBA" id="ARBA00023204"/>
    </source>
</evidence>
<dbReference type="PROSITE" id="PS50088">
    <property type="entry name" value="ANK_REPEAT"/>
    <property type="match status" value="3"/>
</dbReference>
<dbReference type="GO" id="GO:0035861">
    <property type="term" value="C:site of double-strand break"/>
    <property type="evidence" value="ECO:0007669"/>
    <property type="project" value="TreeGrafter"/>
</dbReference>
<feature type="compositionally biased region" description="Polar residues" evidence="10">
    <location>
        <begin position="593"/>
        <end position="613"/>
    </location>
</feature>
<keyword evidence="13" id="KW-1185">Reference proteome</keyword>
<sequence>MASFTYVFQISGIKTRTKKRKLVHGIQRLGGEYIGGSVFQSAVTHLIVPQVLSSEKFLAACAAGKWVVTPDYVLDSVRNGSWLEERPYEVAISPDKDKIFYPVRQWREKIARGSLTGAFQGWRVLLMVQDRSRRAMFKRLLKAGRAKVYRCPLPPHVAITHVMAKPVTENYKTHNAPCYPVTHIVQHLFGSHCADMNFNIKDDQPAEAKEAVDVVFSELETELREYVIKQEGQTRLFFPEFLGYHDPHCPRSQAVEADFSNVGTMIECGLFVEALDSIRSTLFPGLLPPASYLASLIEYALQGEATSFFLRNLQQVLHGLLMTNPPWLAPSTMKKYFSQVLQCPHCKTGLWPFLETAISYCLSSEDTCHPLPSLAQPTLLHFHSGILAFVLKLFQAELHSVTTGDSLLPQGGGVSQASASGSLLYSTFWTVWERSTLLSQPMKRLVQLLVQASVWEQAAMEEETERNARQKLRLVENLLDLLSVLVEFWCQKHFKLNQNMVEKSLKDLAEHIALICQDVSSVVLADLVVRIPSTRLKLVTADAIFRSLCCRNGLPVGDEPLSLRKMVMSYLPALGSLGGSPRRADLRDEPVSHSWTSQGTGSGNTPVSETSPGKENIPRGLNRVNAAGETLLHRACKRNQVETVLQILALPGTDVNVKDHAGWTPLHEACNHGSTACVEALLRHRPAPHLNSQVGGVSPLHDALLNGHLDIAKMLLEHAGSALLQQTDGLGRTALDLVSVTTQEELRRCAQVGNLALDHQMSEVRNLPLLEAGSSLLAHVIFTYQRERGLLGRMQPDNKAQSLGYKLARSLERHSLQRVTSGWADQRAVRLAEDAEVLLGLGRGNYMGQVPQAVRECEGENTRFLMEILEDLKSRGTALLADL</sequence>
<organism evidence="12 13">
    <name type="scientific">Myripristis murdjan</name>
    <name type="common">pinecone soldierfish</name>
    <dbReference type="NCBI Taxonomy" id="586833"/>
    <lineage>
        <taxon>Eukaryota</taxon>
        <taxon>Metazoa</taxon>
        <taxon>Chordata</taxon>
        <taxon>Craniata</taxon>
        <taxon>Vertebrata</taxon>
        <taxon>Euteleostomi</taxon>
        <taxon>Actinopterygii</taxon>
        <taxon>Neopterygii</taxon>
        <taxon>Teleostei</taxon>
        <taxon>Neoteleostei</taxon>
        <taxon>Acanthomorphata</taxon>
        <taxon>Holocentriformes</taxon>
        <taxon>Holocentridae</taxon>
        <taxon>Myripristis</taxon>
    </lineage>
</organism>
<accession>A0A667YU16</accession>
<evidence type="ECO:0000256" key="4">
    <source>
        <dbReference type="ARBA" id="ARBA00022737"/>
    </source>
</evidence>
<dbReference type="Pfam" id="PF23294">
    <property type="entry name" value="BRCT_TopB1_SLF1"/>
    <property type="match status" value="1"/>
</dbReference>
<dbReference type="Pfam" id="PF16770">
    <property type="entry name" value="RTT107_BRCT_5"/>
    <property type="match status" value="1"/>
</dbReference>
<name>A0A667YU16_9TELE</name>
<dbReference type="GO" id="GO:2000781">
    <property type="term" value="P:positive regulation of double-strand break repair"/>
    <property type="evidence" value="ECO:0007669"/>
    <property type="project" value="InterPro"/>
</dbReference>
<keyword evidence="6" id="KW-0234">DNA repair</keyword>
<dbReference type="CTD" id="84250"/>
<dbReference type="PANTHER" id="PTHR46677:SF1">
    <property type="entry name" value="SMC5-SMC6 COMPLEX LOCALIZATION FACTOR PROTEIN 1"/>
    <property type="match status" value="1"/>
</dbReference>
<dbReference type="GeneID" id="115365928"/>
<dbReference type="Pfam" id="PF12796">
    <property type="entry name" value="Ank_2"/>
    <property type="match status" value="1"/>
</dbReference>
<gene>
    <name evidence="12" type="primary">slf1</name>
</gene>